<comment type="caution">
    <text evidence="1">The sequence shown here is derived from an EMBL/GenBank/DDBJ whole genome shotgun (WGS) entry which is preliminary data.</text>
</comment>
<protein>
    <recommendedName>
        <fullName evidence="3">Uracil DNA glycosylase superfamily protein</fullName>
    </recommendedName>
</protein>
<evidence type="ECO:0000313" key="2">
    <source>
        <dbReference type="Proteomes" id="UP000763641"/>
    </source>
</evidence>
<evidence type="ECO:0008006" key="3">
    <source>
        <dbReference type="Google" id="ProtNLM"/>
    </source>
</evidence>
<dbReference type="Proteomes" id="UP000763641">
    <property type="component" value="Unassembled WGS sequence"/>
</dbReference>
<evidence type="ECO:0000313" key="1">
    <source>
        <dbReference type="EMBL" id="MBM6577944.1"/>
    </source>
</evidence>
<gene>
    <name evidence="1" type="ORF">ILT43_16295</name>
</gene>
<accession>A0ABS2DAH7</accession>
<dbReference type="EMBL" id="JAFEMC010000005">
    <property type="protein sequence ID" value="MBM6577944.1"/>
    <property type="molecule type" value="Genomic_DNA"/>
</dbReference>
<organism evidence="1 2">
    <name type="scientific">Sphingomonas longa</name>
    <dbReference type="NCBI Taxonomy" id="2778730"/>
    <lineage>
        <taxon>Bacteria</taxon>
        <taxon>Pseudomonadati</taxon>
        <taxon>Pseudomonadota</taxon>
        <taxon>Alphaproteobacteria</taxon>
        <taxon>Sphingomonadales</taxon>
        <taxon>Sphingomonadaceae</taxon>
        <taxon>Sphingomonas</taxon>
    </lineage>
</organism>
<reference evidence="1 2" key="1">
    <citation type="submission" date="2020-12" db="EMBL/GenBank/DDBJ databases">
        <title>Sphingomonas sp.</title>
        <authorList>
            <person name="Kim M.K."/>
        </authorList>
    </citation>
    <scope>NUCLEOTIDE SEQUENCE [LARGE SCALE GENOMIC DNA]</scope>
    <source>
        <strain evidence="1 2">BT552</strain>
    </source>
</reference>
<name>A0ABS2DAH7_9SPHN</name>
<keyword evidence="2" id="KW-1185">Reference proteome</keyword>
<sequence length="265" mass="28774">MRTTPNLFPKFMPAVCQLSLSQIDDPRAAPHLLLDREVVGGREIEMVYAPFDHVNRKARLVIVGLTPGKQQAANALRAAHAALKAGLSNDEAAERAKVFASFSGPMRANLVSMLDSVGIARWLRLDTTASLWAQDAQLIQFTSALRYPVFVDGQNWSGSPDMIKNASMRRWLEVYTGSELALLDDAVFVPLGSKVAAGLRHLAALGAISTDRILDGLPHPSGANAERIAYFIGSKPADRLSTKTNPVMIDAARAMLCDKVSKLRL</sequence>
<dbReference type="RefSeq" id="WP_204200042.1">
    <property type="nucleotide sequence ID" value="NZ_JAFEMC010000005.1"/>
</dbReference>
<proteinExistence type="predicted"/>